<dbReference type="AlphaFoldDB" id="A0AAV7WWV8"/>
<proteinExistence type="predicted"/>
<dbReference type="Proteomes" id="UP001066276">
    <property type="component" value="Chromosome 1_1"/>
</dbReference>
<protein>
    <submittedName>
        <fullName evidence="1">Uncharacterized protein</fullName>
    </submittedName>
</protein>
<reference evidence="1" key="1">
    <citation type="journal article" date="2022" name="bioRxiv">
        <title>Sequencing and chromosome-scale assembly of the giantPleurodeles waltlgenome.</title>
        <authorList>
            <person name="Brown T."/>
            <person name="Elewa A."/>
            <person name="Iarovenko S."/>
            <person name="Subramanian E."/>
            <person name="Araus A.J."/>
            <person name="Petzold A."/>
            <person name="Susuki M."/>
            <person name="Suzuki K.-i.T."/>
            <person name="Hayashi T."/>
            <person name="Toyoda A."/>
            <person name="Oliveira C."/>
            <person name="Osipova E."/>
            <person name="Leigh N.D."/>
            <person name="Simon A."/>
            <person name="Yun M.H."/>
        </authorList>
    </citation>
    <scope>NUCLEOTIDE SEQUENCE</scope>
    <source>
        <strain evidence="1">20211129_DDA</strain>
        <tissue evidence="1">Liver</tissue>
    </source>
</reference>
<comment type="caution">
    <text evidence="1">The sequence shown here is derived from an EMBL/GenBank/DDBJ whole genome shotgun (WGS) entry which is preliminary data.</text>
</comment>
<evidence type="ECO:0000313" key="2">
    <source>
        <dbReference type="Proteomes" id="UP001066276"/>
    </source>
</evidence>
<keyword evidence="2" id="KW-1185">Reference proteome</keyword>
<gene>
    <name evidence="1" type="ORF">NDU88_004536</name>
</gene>
<name>A0AAV7WWV8_PLEWA</name>
<accession>A0AAV7WWV8</accession>
<sequence>MPGCALLGNSTSQGGESDCISGGAPLHAAMKRTAQDLRRDRAQELRNLQTDTTAIDERISSLEDNKTYHDKNVELLRQEIIHLHEQQDDLRVQLPFLLNARSYIGAKWPTARSALVTDHS</sequence>
<evidence type="ECO:0000313" key="1">
    <source>
        <dbReference type="EMBL" id="KAJ1216938.1"/>
    </source>
</evidence>
<dbReference type="EMBL" id="JANPWB010000001">
    <property type="protein sequence ID" value="KAJ1216938.1"/>
    <property type="molecule type" value="Genomic_DNA"/>
</dbReference>
<organism evidence="1 2">
    <name type="scientific">Pleurodeles waltl</name>
    <name type="common">Iberian ribbed newt</name>
    <dbReference type="NCBI Taxonomy" id="8319"/>
    <lineage>
        <taxon>Eukaryota</taxon>
        <taxon>Metazoa</taxon>
        <taxon>Chordata</taxon>
        <taxon>Craniata</taxon>
        <taxon>Vertebrata</taxon>
        <taxon>Euteleostomi</taxon>
        <taxon>Amphibia</taxon>
        <taxon>Batrachia</taxon>
        <taxon>Caudata</taxon>
        <taxon>Salamandroidea</taxon>
        <taxon>Salamandridae</taxon>
        <taxon>Pleurodelinae</taxon>
        <taxon>Pleurodeles</taxon>
    </lineage>
</organism>